<dbReference type="AlphaFoldDB" id="W2RNI9"/>
<organism evidence="3 4">
    <name type="scientific">Cyphellophora europaea (strain CBS 101466)</name>
    <name type="common">Phialophora europaea</name>
    <dbReference type="NCBI Taxonomy" id="1220924"/>
    <lineage>
        <taxon>Eukaryota</taxon>
        <taxon>Fungi</taxon>
        <taxon>Dikarya</taxon>
        <taxon>Ascomycota</taxon>
        <taxon>Pezizomycotina</taxon>
        <taxon>Eurotiomycetes</taxon>
        <taxon>Chaetothyriomycetidae</taxon>
        <taxon>Chaetothyriales</taxon>
        <taxon>Cyphellophoraceae</taxon>
        <taxon>Cyphellophora</taxon>
    </lineage>
</organism>
<protein>
    <submittedName>
        <fullName evidence="3">Uncharacterized protein</fullName>
    </submittedName>
</protein>
<evidence type="ECO:0000313" key="4">
    <source>
        <dbReference type="Proteomes" id="UP000030752"/>
    </source>
</evidence>
<feature type="compositionally biased region" description="Gly residues" evidence="1">
    <location>
        <begin position="353"/>
        <end position="362"/>
    </location>
</feature>
<dbReference type="InParanoid" id="W2RNI9"/>
<proteinExistence type="predicted"/>
<sequence length="488" mass="51200">MRSFLAVSLGAFALAQNSLATPFDDFDDIALDGIVTEGANAEFALDDSANLGPDETEYGAELEARAATTTRTPYPTSFSSFPTENAEYAAMTSSQHKQYCATAKKNSPQYTRACIDGIWESLYGRTAAPEDEFIEATATEVVLPEITAAPEMSQDHQYAARDRHYIIPSDPEKSKAFVASLDDKCKSSSSAYQYVCSVWGVQKSTLATTTQPPVKREELPTAIANAVVSSSDAADVEDAAAVTKSPPGEYSHYRNVYVSSLFSICPTATELVVRAKCSEISSWYMSAVQNGMPAMTPAPMLEKRDVAVDADTDISEATPTTFATVTRLRIFNIEADAEDEDEYESEFEKRDGMPGGQGGPGGPRKNWTGRPTGAPTGVVTDVPAGPTGGPQEGSKSGGRPNGDAQGGAPGGTQGGTHGGPRGGSGGAQGRPRNGPQGPGSGKPADAAADRAGGKGDGARAGRSQNQKRGGISKVLERILTAFKLDKPK</sequence>
<keyword evidence="4" id="KW-1185">Reference proteome</keyword>
<evidence type="ECO:0000313" key="3">
    <source>
        <dbReference type="EMBL" id="ETN37268.1"/>
    </source>
</evidence>
<dbReference type="HOGENOM" id="CLU_558994_0_0_1"/>
<dbReference type="EMBL" id="KB822724">
    <property type="protein sequence ID" value="ETN37268.1"/>
    <property type="molecule type" value="Genomic_DNA"/>
</dbReference>
<feature type="signal peptide" evidence="2">
    <location>
        <begin position="1"/>
        <end position="20"/>
    </location>
</feature>
<dbReference type="RefSeq" id="XP_008720800.1">
    <property type="nucleotide sequence ID" value="XM_008722578.1"/>
</dbReference>
<feature type="compositionally biased region" description="Gly residues" evidence="1">
    <location>
        <begin position="386"/>
        <end position="428"/>
    </location>
</feature>
<feature type="chain" id="PRO_5004824364" evidence="2">
    <location>
        <begin position="21"/>
        <end position="488"/>
    </location>
</feature>
<dbReference type="VEuPathDB" id="FungiDB:HMPREF1541_08259"/>
<accession>W2RNI9</accession>
<dbReference type="GeneID" id="19975598"/>
<feature type="compositionally biased region" description="Basic and acidic residues" evidence="1">
    <location>
        <begin position="447"/>
        <end position="459"/>
    </location>
</feature>
<evidence type="ECO:0000256" key="1">
    <source>
        <dbReference type="SAM" id="MobiDB-lite"/>
    </source>
</evidence>
<name>W2RNI9_CYPE1</name>
<reference evidence="3 4" key="1">
    <citation type="submission" date="2013-03" db="EMBL/GenBank/DDBJ databases">
        <title>The Genome Sequence of Phialophora europaea CBS 101466.</title>
        <authorList>
            <consortium name="The Broad Institute Genomics Platform"/>
            <person name="Cuomo C."/>
            <person name="de Hoog S."/>
            <person name="Gorbushina A."/>
            <person name="Walker B."/>
            <person name="Young S.K."/>
            <person name="Zeng Q."/>
            <person name="Gargeya S."/>
            <person name="Fitzgerald M."/>
            <person name="Haas B."/>
            <person name="Abouelleil A."/>
            <person name="Allen A.W."/>
            <person name="Alvarado L."/>
            <person name="Arachchi H.M."/>
            <person name="Berlin A.M."/>
            <person name="Chapman S.B."/>
            <person name="Gainer-Dewar J."/>
            <person name="Goldberg J."/>
            <person name="Griggs A."/>
            <person name="Gujja S."/>
            <person name="Hansen M."/>
            <person name="Howarth C."/>
            <person name="Imamovic A."/>
            <person name="Ireland A."/>
            <person name="Larimer J."/>
            <person name="McCowan C."/>
            <person name="Murphy C."/>
            <person name="Pearson M."/>
            <person name="Poon T.W."/>
            <person name="Priest M."/>
            <person name="Roberts A."/>
            <person name="Saif S."/>
            <person name="Shea T."/>
            <person name="Sisk P."/>
            <person name="Sykes S."/>
            <person name="Wortman J."/>
            <person name="Nusbaum C."/>
            <person name="Birren B."/>
        </authorList>
    </citation>
    <scope>NUCLEOTIDE SEQUENCE [LARGE SCALE GENOMIC DNA]</scope>
    <source>
        <strain evidence="3 4">CBS 101466</strain>
    </source>
</reference>
<evidence type="ECO:0000256" key="2">
    <source>
        <dbReference type="SAM" id="SignalP"/>
    </source>
</evidence>
<keyword evidence="2" id="KW-0732">Signal</keyword>
<gene>
    <name evidence="3" type="ORF">HMPREF1541_08259</name>
</gene>
<feature type="region of interest" description="Disordered" evidence="1">
    <location>
        <begin position="338"/>
        <end position="473"/>
    </location>
</feature>
<dbReference type="Proteomes" id="UP000030752">
    <property type="component" value="Unassembled WGS sequence"/>
</dbReference>